<evidence type="ECO:0000313" key="3">
    <source>
        <dbReference type="EMBL" id="RCW72014.1"/>
    </source>
</evidence>
<keyword evidence="2" id="KW-0203">Cytokinin biosynthesis</keyword>
<dbReference type="RefSeq" id="WP_114352561.1">
    <property type="nucleotide sequence ID" value="NZ_QPJJ01000005.1"/>
</dbReference>
<dbReference type="PANTHER" id="PTHR31223">
    <property type="entry name" value="LOG FAMILY PROTEIN YJL055W"/>
    <property type="match status" value="1"/>
</dbReference>
<sequence>MKTIAVFCGSSYGRHDIYKEEAKKFGELLAKNNIKLIYGGAKLGLMGKVAEGVLTNNGYAIGVMPHLLHEREISHTALSEMIMVETMHERKAKMIELADGFVMLPGGTGTLEEFFEVFTWIQIGLHDKPCGILNTYNYYDPLISFIHKLADEKFMNEKYREMMIVESNPNILLQRMNQFISPGIKNYE</sequence>
<dbReference type="GO" id="GO:0009691">
    <property type="term" value="P:cytokinin biosynthetic process"/>
    <property type="evidence" value="ECO:0007669"/>
    <property type="project" value="UniProtKB-UniRule"/>
</dbReference>
<dbReference type="NCBIfam" id="TIGR00730">
    <property type="entry name" value="Rossman fold protein, TIGR00730 family"/>
    <property type="match status" value="1"/>
</dbReference>
<dbReference type="Gene3D" id="3.40.50.450">
    <property type="match status" value="1"/>
</dbReference>
<dbReference type="EC" id="3.2.2.n1" evidence="2"/>
<dbReference type="EMBL" id="QPJJ01000005">
    <property type="protein sequence ID" value="RCW72014.1"/>
    <property type="molecule type" value="Genomic_DNA"/>
</dbReference>
<protein>
    <recommendedName>
        <fullName evidence="2">Cytokinin riboside 5'-monophosphate phosphoribohydrolase</fullName>
        <ecNumber evidence="2">3.2.2.n1</ecNumber>
    </recommendedName>
</protein>
<organism evidence="3 4">
    <name type="scientific">Saliterribacillus persicus</name>
    <dbReference type="NCBI Taxonomy" id="930114"/>
    <lineage>
        <taxon>Bacteria</taxon>
        <taxon>Bacillati</taxon>
        <taxon>Bacillota</taxon>
        <taxon>Bacilli</taxon>
        <taxon>Bacillales</taxon>
        <taxon>Bacillaceae</taxon>
        <taxon>Saliterribacillus</taxon>
    </lineage>
</organism>
<evidence type="ECO:0000313" key="4">
    <source>
        <dbReference type="Proteomes" id="UP000252585"/>
    </source>
</evidence>
<dbReference type="AlphaFoldDB" id="A0A368Y195"/>
<accession>A0A368Y195</accession>
<dbReference type="OrthoDB" id="9801098at2"/>
<proteinExistence type="inferred from homology"/>
<dbReference type="GO" id="GO:0016799">
    <property type="term" value="F:hydrolase activity, hydrolyzing N-glycosyl compounds"/>
    <property type="evidence" value="ECO:0007669"/>
    <property type="project" value="TreeGrafter"/>
</dbReference>
<evidence type="ECO:0000256" key="1">
    <source>
        <dbReference type="ARBA" id="ARBA00006763"/>
    </source>
</evidence>
<gene>
    <name evidence="3" type="ORF">DFR57_105199</name>
</gene>
<dbReference type="InterPro" id="IPR005269">
    <property type="entry name" value="LOG"/>
</dbReference>
<keyword evidence="2" id="KW-0378">Hydrolase</keyword>
<comment type="caution">
    <text evidence="3">The sequence shown here is derived from an EMBL/GenBank/DDBJ whole genome shotgun (WGS) entry which is preliminary data.</text>
</comment>
<evidence type="ECO:0000256" key="2">
    <source>
        <dbReference type="RuleBase" id="RU363015"/>
    </source>
</evidence>
<dbReference type="Pfam" id="PF03641">
    <property type="entry name" value="Lysine_decarbox"/>
    <property type="match status" value="1"/>
</dbReference>
<reference evidence="3 4" key="1">
    <citation type="submission" date="2018-07" db="EMBL/GenBank/DDBJ databases">
        <title>Genomic Encyclopedia of Type Strains, Phase IV (KMG-IV): sequencing the most valuable type-strain genomes for metagenomic binning, comparative biology and taxonomic classification.</title>
        <authorList>
            <person name="Goeker M."/>
        </authorList>
    </citation>
    <scope>NUCLEOTIDE SEQUENCE [LARGE SCALE GENOMIC DNA]</scope>
    <source>
        <strain evidence="3 4">DSM 27696</strain>
    </source>
</reference>
<dbReference type="Proteomes" id="UP000252585">
    <property type="component" value="Unassembled WGS sequence"/>
</dbReference>
<dbReference type="GO" id="GO:0005829">
    <property type="term" value="C:cytosol"/>
    <property type="evidence" value="ECO:0007669"/>
    <property type="project" value="TreeGrafter"/>
</dbReference>
<dbReference type="InterPro" id="IPR031100">
    <property type="entry name" value="LOG_fam"/>
</dbReference>
<comment type="similarity">
    <text evidence="1 2">Belongs to the LOG family.</text>
</comment>
<dbReference type="PANTHER" id="PTHR31223:SF70">
    <property type="entry name" value="LOG FAMILY PROTEIN YJL055W"/>
    <property type="match status" value="1"/>
</dbReference>
<name>A0A368Y195_9BACI</name>
<keyword evidence="4" id="KW-1185">Reference proteome</keyword>
<dbReference type="SUPFAM" id="SSF102405">
    <property type="entry name" value="MCP/YpsA-like"/>
    <property type="match status" value="1"/>
</dbReference>